<sequence length="114" mass="13116">MAKEPLNYLGYRDEEISIRVSPEIENDRWTGSLLLSIDAFDTNPLNDVDYFSLMNFVRMIMATPVLVEEDDTFRDKLWDIAQKDVDQQKKNGKIVGREGNIIKLNFNNKTDGSA</sequence>
<reference evidence="1" key="2">
    <citation type="journal article" date="2017" name="Nat. Commun.">
        <title>Single-virus genomics reveals hidden cosmopolitan and abundant viruses.</title>
        <authorList>
            <person name="Martinez-Hernandez F."/>
            <person name="Fornas O."/>
            <person name="Lluesma Gomez M."/>
            <person name="Bolduc B."/>
            <person name="de la Cruz Pena M.J."/>
            <person name="Martinez J.M."/>
            <person name="Anton J."/>
            <person name="Gasol J.M."/>
            <person name="Rosselli R."/>
            <person name="Rodriguez-Valera F."/>
            <person name="Sullivan M.B."/>
            <person name="Acinas S.G."/>
            <person name="Martinez-Garcia M."/>
        </authorList>
    </citation>
    <scope>NUCLEOTIDE SEQUENCE</scope>
</reference>
<dbReference type="EMBL" id="KY052813">
    <property type="protein sequence ID" value="ASF00081.1"/>
    <property type="molecule type" value="Genomic_DNA"/>
</dbReference>
<reference evidence="1" key="1">
    <citation type="submission" date="2016-10" db="EMBL/GenBank/DDBJ databases">
        <authorList>
            <person name="Varghese N."/>
        </authorList>
    </citation>
    <scope>NUCLEOTIDE SEQUENCE</scope>
</reference>
<name>A0A218MLE2_9VIRU</name>
<accession>A0A218MLE2</accession>
<proteinExistence type="predicted"/>
<evidence type="ECO:0000313" key="1">
    <source>
        <dbReference type="EMBL" id="ASF00081.1"/>
    </source>
</evidence>
<protein>
    <submittedName>
        <fullName evidence="1">Uncharacterized protein</fullName>
    </submittedName>
</protein>
<organism evidence="1">
    <name type="scientific">uncultured virus</name>
    <dbReference type="NCBI Taxonomy" id="340016"/>
    <lineage>
        <taxon>Viruses</taxon>
        <taxon>environmental samples</taxon>
    </lineage>
</organism>